<dbReference type="SMART" id="SM00458">
    <property type="entry name" value="RICIN"/>
    <property type="match status" value="1"/>
</dbReference>
<evidence type="ECO:0000256" key="1">
    <source>
        <dbReference type="SAM" id="MobiDB-lite"/>
    </source>
</evidence>
<feature type="domain" description="Ricin B lectin" evidence="2">
    <location>
        <begin position="11"/>
        <end position="148"/>
    </location>
</feature>
<reference evidence="3" key="1">
    <citation type="journal article" date="2021" name="PeerJ">
        <title>Extensive microbial diversity within the chicken gut microbiome revealed by metagenomics and culture.</title>
        <authorList>
            <person name="Gilroy R."/>
            <person name="Ravi A."/>
            <person name="Getino M."/>
            <person name="Pursley I."/>
            <person name="Horton D.L."/>
            <person name="Alikhan N.F."/>
            <person name="Baker D."/>
            <person name="Gharbi K."/>
            <person name="Hall N."/>
            <person name="Watson M."/>
            <person name="Adriaenssens E.M."/>
            <person name="Foster-Nyarko E."/>
            <person name="Jarju S."/>
            <person name="Secka A."/>
            <person name="Antonio M."/>
            <person name="Oren A."/>
            <person name="Chaudhuri R.R."/>
            <person name="La Ragione R."/>
            <person name="Hildebrand F."/>
            <person name="Pallen M.J."/>
        </authorList>
    </citation>
    <scope>NUCLEOTIDE SEQUENCE</scope>
    <source>
        <strain evidence="3">ChiHecec2B26-7398</strain>
    </source>
</reference>
<evidence type="ECO:0000313" key="4">
    <source>
        <dbReference type="Proteomes" id="UP000886751"/>
    </source>
</evidence>
<dbReference type="InterPro" id="IPR035992">
    <property type="entry name" value="Ricin_B-like_lectins"/>
</dbReference>
<reference evidence="3" key="2">
    <citation type="submission" date="2021-04" db="EMBL/GenBank/DDBJ databases">
        <authorList>
            <person name="Gilroy R."/>
        </authorList>
    </citation>
    <scope>NUCLEOTIDE SEQUENCE</scope>
    <source>
        <strain evidence="3">ChiHecec2B26-7398</strain>
    </source>
</reference>
<organism evidence="3 4">
    <name type="scientific">Candidatus Gemmiger excrementipullorum</name>
    <dbReference type="NCBI Taxonomy" id="2838610"/>
    <lineage>
        <taxon>Bacteria</taxon>
        <taxon>Bacillati</taxon>
        <taxon>Bacillota</taxon>
        <taxon>Clostridia</taxon>
        <taxon>Eubacteriales</taxon>
        <taxon>Gemmiger</taxon>
    </lineage>
</organism>
<dbReference type="CDD" id="cd00161">
    <property type="entry name" value="beta-trefoil_Ricin-like"/>
    <property type="match status" value="1"/>
</dbReference>
<dbReference type="Pfam" id="PF14200">
    <property type="entry name" value="RicinB_lectin_2"/>
    <property type="match status" value="2"/>
</dbReference>
<proteinExistence type="predicted"/>
<dbReference type="Proteomes" id="UP000886751">
    <property type="component" value="Unassembled WGS sequence"/>
</dbReference>
<protein>
    <submittedName>
        <fullName evidence="3">RICIN domain-containing protein</fullName>
    </submittedName>
</protein>
<accession>A0A9D1Y426</accession>
<feature type="compositionally biased region" description="Low complexity" evidence="1">
    <location>
        <begin position="165"/>
        <end position="182"/>
    </location>
</feature>
<evidence type="ECO:0000259" key="2">
    <source>
        <dbReference type="SMART" id="SM00458"/>
    </source>
</evidence>
<dbReference type="AlphaFoldDB" id="A0A9D1Y426"/>
<dbReference type="InterPro" id="IPR000772">
    <property type="entry name" value="Ricin_B_lectin"/>
</dbReference>
<dbReference type="PROSITE" id="PS50231">
    <property type="entry name" value="RICIN_B_LECTIN"/>
    <property type="match status" value="1"/>
</dbReference>
<gene>
    <name evidence="3" type="ORF">H9846_06095</name>
</gene>
<dbReference type="EMBL" id="DXEI01000090">
    <property type="protein sequence ID" value="HIX95010.1"/>
    <property type="molecule type" value="Genomic_DNA"/>
</dbReference>
<evidence type="ECO:0000313" key="3">
    <source>
        <dbReference type="EMBL" id="HIX95010.1"/>
    </source>
</evidence>
<dbReference type="Gene3D" id="2.80.10.50">
    <property type="match status" value="3"/>
</dbReference>
<sequence length="200" mass="22112">MKKSAQTILRPDAFYTIAAANGRVLEVADFNTENGASVRLWSYEGQPWQQWQFVEAGEDEYRIKNRFTGKVMDLAMSGVSNGTWVHQWSQTSGAGQRWQVVEAGGGRVKLRNVLADKVMDLVDMRVENGAQAQIWQDVSGENQLWKLDPVPERLLEKNIAPPPAKAAKAPAKGARAAKGTRTQTTKKSGGKSARRTSKNK</sequence>
<feature type="compositionally biased region" description="Basic residues" evidence="1">
    <location>
        <begin position="188"/>
        <end position="200"/>
    </location>
</feature>
<comment type="caution">
    <text evidence="3">The sequence shown here is derived from an EMBL/GenBank/DDBJ whole genome shotgun (WGS) entry which is preliminary data.</text>
</comment>
<name>A0A9D1Y426_9FIRM</name>
<dbReference type="SUPFAM" id="SSF50370">
    <property type="entry name" value="Ricin B-like lectins"/>
    <property type="match status" value="1"/>
</dbReference>
<feature type="region of interest" description="Disordered" evidence="1">
    <location>
        <begin position="156"/>
        <end position="200"/>
    </location>
</feature>